<dbReference type="Pfam" id="PF03370">
    <property type="entry name" value="CBM_21"/>
    <property type="match status" value="1"/>
</dbReference>
<sequence length="256" mass="29446">LRRNRTNTENMVKIRPPDPRVLRPALRRSLSCEPVPRSIIRGHVPAERRLTRRAGVRFVDSLGLELEDVKSFTSAEEPLVPQHVLFRLLMNAELNSKWNLEISLPILKPVFPLQPGDQANFQERLGRQKVCLERLFCFEVGITGIVQVLNLAFEKDISVRYSFTNWQSCSDTRGFWVSRRNGEEMAARTNCDTFHFALPVPPFVLHAGATLEFAICYKVLGAEFWDNNEGQNYKLTCHSYKLSVPKECEDSMIHFL</sequence>
<evidence type="ECO:0000313" key="2">
    <source>
        <dbReference type="Ensembl" id="ENSDCDP00010017425.1"/>
    </source>
</evidence>
<dbReference type="InterPro" id="IPR050782">
    <property type="entry name" value="PP1_regulatory_subunit_3"/>
</dbReference>
<dbReference type="PANTHER" id="PTHR12307">
    <property type="entry name" value="PROTEIN PHOSPHATASE 1 REGULATORY SUBUNIT"/>
    <property type="match status" value="1"/>
</dbReference>
<reference evidence="2" key="3">
    <citation type="submission" date="2025-09" db="UniProtKB">
        <authorList>
            <consortium name="Ensembl"/>
        </authorList>
    </citation>
    <scope>IDENTIFICATION</scope>
</reference>
<dbReference type="GeneTree" id="ENSGT00940000161921"/>
<feature type="domain" description="CBM21" evidence="1">
    <location>
        <begin position="122"/>
        <end position="236"/>
    </location>
</feature>
<name>A0AAY4B9C6_9TELE</name>
<evidence type="ECO:0000259" key="1">
    <source>
        <dbReference type="PROSITE" id="PS51159"/>
    </source>
</evidence>
<dbReference type="GO" id="GO:0008157">
    <property type="term" value="F:protein phosphatase 1 binding"/>
    <property type="evidence" value="ECO:0007669"/>
    <property type="project" value="TreeGrafter"/>
</dbReference>
<accession>A0AAY4B9C6</accession>
<dbReference type="InterPro" id="IPR005036">
    <property type="entry name" value="CBM21_dom"/>
</dbReference>
<dbReference type="Ensembl" id="ENSDCDT00010018474.1">
    <property type="protein sequence ID" value="ENSDCDP00010017425.1"/>
    <property type="gene ID" value="ENSDCDG00010007984.1"/>
</dbReference>
<protein>
    <recommendedName>
        <fullName evidence="1">CBM21 domain-containing protein</fullName>
    </recommendedName>
</protein>
<dbReference type="Proteomes" id="UP000694580">
    <property type="component" value="Chromosome 10"/>
</dbReference>
<proteinExistence type="predicted"/>
<dbReference type="Gene3D" id="2.60.40.2440">
    <property type="entry name" value="Carbohydrate binding type-21 domain"/>
    <property type="match status" value="1"/>
</dbReference>
<organism evidence="2 3">
    <name type="scientific">Denticeps clupeoides</name>
    <name type="common">denticle herring</name>
    <dbReference type="NCBI Taxonomy" id="299321"/>
    <lineage>
        <taxon>Eukaryota</taxon>
        <taxon>Metazoa</taxon>
        <taxon>Chordata</taxon>
        <taxon>Craniata</taxon>
        <taxon>Vertebrata</taxon>
        <taxon>Euteleostomi</taxon>
        <taxon>Actinopterygii</taxon>
        <taxon>Neopterygii</taxon>
        <taxon>Teleostei</taxon>
        <taxon>Clupei</taxon>
        <taxon>Clupeiformes</taxon>
        <taxon>Denticipitoidei</taxon>
        <taxon>Denticipitidae</taxon>
        <taxon>Denticeps</taxon>
    </lineage>
</organism>
<dbReference type="GO" id="GO:0005979">
    <property type="term" value="P:regulation of glycogen biosynthetic process"/>
    <property type="evidence" value="ECO:0007669"/>
    <property type="project" value="TreeGrafter"/>
</dbReference>
<dbReference type="InterPro" id="IPR038175">
    <property type="entry name" value="CBM21_dom_sf"/>
</dbReference>
<dbReference type="AlphaFoldDB" id="A0AAY4B9C6"/>
<dbReference type="GO" id="GO:0000164">
    <property type="term" value="C:protein phosphatase type 1 complex"/>
    <property type="evidence" value="ECO:0007669"/>
    <property type="project" value="TreeGrafter"/>
</dbReference>
<evidence type="ECO:0000313" key="3">
    <source>
        <dbReference type="Proteomes" id="UP000694580"/>
    </source>
</evidence>
<reference evidence="2" key="2">
    <citation type="submission" date="2025-08" db="UniProtKB">
        <authorList>
            <consortium name="Ensembl"/>
        </authorList>
    </citation>
    <scope>IDENTIFICATION</scope>
</reference>
<reference evidence="2 3" key="1">
    <citation type="submission" date="2020-06" db="EMBL/GenBank/DDBJ databases">
        <authorList>
            <consortium name="Wellcome Sanger Institute Data Sharing"/>
        </authorList>
    </citation>
    <scope>NUCLEOTIDE SEQUENCE [LARGE SCALE GENOMIC DNA]</scope>
</reference>
<keyword evidence="3" id="KW-1185">Reference proteome</keyword>
<dbReference type="PANTHER" id="PTHR12307:SF4">
    <property type="entry name" value="PROTEIN PHOSPHATASE 1 REGULATORY SUBUNIT 3D"/>
    <property type="match status" value="1"/>
</dbReference>
<dbReference type="PROSITE" id="PS51159">
    <property type="entry name" value="CBM21"/>
    <property type="match status" value="1"/>
</dbReference>
<dbReference type="GO" id="GO:2001069">
    <property type="term" value="F:glycogen binding"/>
    <property type="evidence" value="ECO:0007669"/>
    <property type="project" value="TreeGrafter"/>
</dbReference>